<dbReference type="RefSeq" id="WP_102634775.1">
    <property type="nucleotide sequence ID" value="NZ_CADIJZ010000069.1"/>
</dbReference>
<organism evidence="1 4">
    <name type="scientific">Paraburkholderia rhynchosiae</name>
    <dbReference type="NCBI Taxonomy" id="487049"/>
    <lineage>
        <taxon>Bacteria</taxon>
        <taxon>Pseudomonadati</taxon>
        <taxon>Pseudomonadota</taxon>
        <taxon>Betaproteobacteria</taxon>
        <taxon>Burkholderiales</taxon>
        <taxon>Burkholderiaceae</taxon>
        <taxon>Paraburkholderia</taxon>
    </lineage>
</organism>
<evidence type="ECO:0000313" key="4">
    <source>
        <dbReference type="Proteomes" id="UP000494205"/>
    </source>
</evidence>
<accession>A0A2N7WD11</accession>
<dbReference type="EMBL" id="PNXY01000021">
    <property type="protein sequence ID" value="PMS27310.1"/>
    <property type="molecule type" value="Genomic_DNA"/>
</dbReference>
<keyword evidence="3" id="KW-1185">Reference proteome</keyword>
<evidence type="ECO:0000313" key="1">
    <source>
        <dbReference type="EMBL" id="CAB3744299.1"/>
    </source>
</evidence>
<dbReference type="Proteomes" id="UP000494205">
    <property type="component" value="Unassembled WGS sequence"/>
</dbReference>
<gene>
    <name evidence="2" type="ORF">C0Z16_25120</name>
    <name evidence="1" type="ORF">LMG27174_07152</name>
</gene>
<evidence type="ECO:0000313" key="2">
    <source>
        <dbReference type="EMBL" id="PMS27310.1"/>
    </source>
</evidence>
<reference evidence="1 4" key="2">
    <citation type="submission" date="2020-04" db="EMBL/GenBank/DDBJ databases">
        <authorList>
            <person name="De Canck E."/>
        </authorList>
    </citation>
    <scope>NUCLEOTIDE SEQUENCE [LARGE SCALE GENOMIC DNA]</scope>
    <source>
        <strain evidence="1 4">LMG 27174</strain>
    </source>
</reference>
<proteinExistence type="predicted"/>
<protein>
    <submittedName>
        <fullName evidence="1">Uncharacterized protein</fullName>
    </submittedName>
</protein>
<sequence length="110" mass="12406">MSSTLLRLRGLLSQDFVNAADTGVYLDGAGLWLVITERGRRYELRDGADPQYVGEAGTMTLDHARRTALEMREARELGANRMPYRNALRPVDLHRFVNEWTRNSLAAAAE</sequence>
<reference evidence="2 3" key="1">
    <citation type="submission" date="2018-01" db="EMBL/GenBank/DDBJ databases">
        <title>Whole genome analyses suggest that Burkholderia sensu lato contains two further novel genera in the rhizoxinica-symbiotica group Mycetohabitans gen. nov., and Trinickia gen. nov.: implications for the evolution of diazotrophy and nodulation in the Burkholderiaceae.</title>
        <authorList>
            <person name="Estrada-de los Santos P."/>
            <person name="Palmer M."/>
            <person name="Chavez-Ramirez B."/>
            <person name="Beukes C."/>
            <person name="Steenkamp E.T."/>
            <person name="Hirsch A.M."/>
            <person name="Manyaka P."/>
            <person name="Maluk M."/>
            <person name="Lafos M."/>
            <person name="Crook M."/>
            <person name="Gross E."/>
            <person name="Simon M.F."/>
            <person name="Bueno dos Reis Junior F."/>
            <person name="Poole P.S."/>
            <person name="Venter S.N."/>
            <person name="James E.K."/>
        </authorList>
    </citation>
    <scope>NUCLEOTIDE SEQUENCE [LARGE SCALE GENOMIC DNA]</scope>
    <source>
        <strain evidence="2 3">WSM 3937</strain>
    </source>
</reference>
<dbReference type="AlphaFoldDB" id="A0A2N7WD11"/>
<dbReference type="Proteomes" id="UP000235659">
    <property type="component" value="Unassembled WGS sequence"/>
</dbReference>
<evidence type="ECO:0000313" key="3">
    <source>
        <dbReference type="Proteomes" id="UP000235659"/>
    </source>
</evidence>
<dbReference type="EMBL" id="CADIJZ010000069">
    <property type="protein sequence ID" value="CAB3744299.1"/>
    <property type="molecule type" value="Genomic_DNA"/>
</dbReference>
<name>A0A2N7WD11_9BURK</name>